<dbReference type="PROSITE" id="PS51755">
    <property type="entry name" value="OMPR_PHOB"/>
    <property type="match status" value="1"/>
</dbReference>
<dbReference type="Proteomes" id="UP000186216">
    <property type="component" value="Unassembled WGS sequence"/>
</dbReference>
<dbReference type="Pfam" id="PF00486">
    <property type="entry name" value="Trans_reg_C"/>
    <property type="match status" value="1"/>
</dbReference>
<dbReference type="InterPro" id="IPR001867">
    <property type="entry name" value="OmpR/PhoB-type_DNA-bd"/>
</dbReference>
<dbReference type="SUPFAM" id="SSF48452">
    <property type="entry name" value="TPR-like"/>
    <property type="match status" value="1"/>
</dbReference>
<evidence type="ECO:0000256" key="2">
    <source>
        <dbReference type="PROSITE-ProRule" id="PRU01091"/>
    </source>
</evidence>
<reference evidence="4 6" key="1">
    <citation type="submission" date="2017-01" db="EMBL/GenBank/DDBJ databases">
        <authorList>
            <person name="Varghese N."/>
            <person name="Submissions S."/>
        </authorList>
    </citation>
    <scope>NUCLEOTIDE SEQUENCE [LARGE SCALE GENOMIC DNA]</scope>
    <source>
        <strain evidence="4 6">DSM 18447</strain>
    </source>
</reference>
<dbReference type="GO" id="GO:0000160">
    <property type="term" value="P:phosphorelay signal transduction system"/>
    <property type="evidence" value="ECO:0007669"/>
    <property type="project" value="InterPro"/>
</dbReference>
<reference evidence="5 7" key="2">
    <citation type="submission" date="2021-01" db="EMBL/GenBank/DDBJ databases">
        <title>Biogeographic distribution of Paracoccus.</title>
        <authorList>
            <person name="Hollensteiner J."/>
            <person name="Leineberger J."/>
            <person name="Brinkhoff T."/>
            <person name="Daniel R."/>
        </authorList>
    </citation>
    <scope>NUCLEOTIDE SEQUENCE [LARGE SCALE GENOMIC DNA]</scope>
    <source>
        <strain evidence="5 7">DSM 18447</strain>
    </source>
</reference>
<sequence>MIRYKDLVFQPDMLTAQKDDGAVIRLTRLERALLLRLVKTPQTLVTRSQLLEALGDDNTGALSERNIDYLVNRLRKRLGESARKPRFIATQYGEGYYWAVEPESEEALSAFLLIGPVFGLDDDRNALNGFPHLLTSEIRAVLDGQKTVLCRPDWRHNPENPDKLDYSLEISTHMDAEHLHLAIVLREGRSRQVVQSFRRKLPRGQKPNHVRQLAQELTEAVWRHNALPGPGADQPGDRPMHLRMHDAAVLLTNDLTSWRENAERLRKAHEEDRENPDISVMLALNHYARLLQSLGEVHTAPIGEGEWQVLETEIEALCLRALPDAYEHPQLLLAIAKLLRFIDRGYLELAHRLTEKAFNDSTAFAAAFSMKAQIAASRGEIDEAVSFYDKAIELSGPGSQFHIYLLILKAVTLMAADRRGAVDHIAIQLRDIDPASQATAGLFLISPKSRQLPAPLEHALTAIPPEIGRHLTRYLFMISARQFQRRNHQRNILHGIISHLTRIHGGEAIDPEIAGRFPELKSSDG</sequence>
<dbReference type="InterPro" id="IPR036388">
    <property type="entry name" value="WH-like_DNA-bd_sf"/>
</dbReference>
<evidence type="ECO:0000313" key="6">
    <source>
        <dbReference type="Proteomes" id="UP000186216"/>
    </source>
</evidence>
<dbReference type="SMART" id="SM00862">
    <property type="entry name" value="Trans_reg_C"/>
    <property type="match status" value="1"/>
</dbReference>
<evidence type="ECO:0000256" key="1">
    <source>
        <dbReference type="ARBA" id="ARBA00023125"/>
    </source>
</evidence>
<dbReference type="GO" id="GO:0006355">
    <property type="term" value="P:regulation of DNA-templated transcription"/>
    <property type="evidence" value="ECO:0007669"/>
    <property type="project" value="InterPro"/>
</dbReference>
<feature type="DNA-binding region" description="OmpR/PhoB-type" evidence="2">
    <location>
        <begin position="1"/>
        <end position="100"/>
    </location>
</feature>
<dbReference type="Proteomes" id="UP001215549">
    <property type="component" value="Chromosome"/>
</dbReference>
<accession>A0AA46A622</accession>
<dbReference type="GO" id="GO:0003677">
    <property type="term" value="F:DNA binding"/>
    <property type="evidence" value="ECO:0007669"/>
    <property type="project" value="UniProtKB-UniRule"/>
</dbReference>
<organism evidence="4 6">
    <name type="scientific">Paracoccus saliphilus</name>
    <dbReference type="NCBI Taxonomy" id="405559"/>
    <lineage>
        <taxon>Bacteria</taxon>
        <taxon>Pseudomonadati</taxon>
        <taxon>Pseudomonadota</taxon>
        <taxon>Alphaproteobacteria</taxon>
        <taxon>Rhodobacterales</taxon>
        <taxon>Paracoccaceae</taxon>
        <taxon>Paracoccus</taxon>
    </lineage>
</organism>
<gene>
    <name evidence="5" type="ORF">JHX88_14740</name>
    <name evidence="4" type="ORF">SAMN05421772_10868</name>
</gene>
<proteinExistence type="predicted"/>
<dbReference type="Gene3D" id="1.10.10.10">
    <property type="entry name" value="Winged helix-like DNA-binding domain superfamily/Winged helix DNA-binding domain"/>
    <property type="match status" value="1"/>
</dbReference>
<dbReference type="Gene3D" id="1.25.40.10">
    <property type="entry name" value="Tetratricopeptide repeat domain"/>
    <property type="match status" value="1"/>
</dbReference>
<evidence type="ECO:0000259" key="3">
    <source>
        <dbReference type="PROSITE" id="PS51755"/>
    </source>
</evidence>
<evidence type="ECO:0000313" key="5">
    <source>
        <dbReference type="EMBL" id="WCR02152.1"/>
    </source>
</evidence>
<dbReference type="InterPro" id="IPR016032">
    <property type="entry name" value="Sig_transdc_resp-reg_C-effctor"/>
</dbReference>
<keyword evidence="1 2" id="KW-0238">DNA-binding</keyword>
<evidence type="ECO:0000313" key="4">
    <source>
        <dbReference type="EMBL" id="SIS90564.1"/>
    </source>
</evidence>
<name>A0AA46A622_9RHOB</name>
<feature type="domain" description="OmpR/PhoB-type" evidence="3">
    <location>
        <begin position="1"/>
        <end position="100"/>
    </location>
</feature>
<dbReference type="InterPro" id="IPR011990">
    <property type="entry name" value="TPR-like_helical_dom_sf"/>
</dbReference>
<dbReference type="EMBL" id="CP067140">
    <property type="protein sequence ID" value="WCR02152.1"/>
    <property type="molecule type" value="Genomic_DNA"/>
</dbReference>
<protein>
    <submittedName>
        <fullName evidence="4">Transcriptional regulatory protein, C terminal</fullName>
    </submittedName>
    <submittedName>
        <fullName evidence="5">Winged helix-turn-helix domain-containing protein</fullName>
    </submittedName>
</protein>
<dbReference type="SUPFAM" id="SSF46894">
    <property type="entry name" value="C-terminal effector domain of the bipartite response regulators"/>
    <property type="match status" value="1"/>
</dbReference>
<dbReference type="RefSeq" id="WP_272848045.1">
    <property type="nucleotide sequence ID" value="NZ_CP067140.1"/>
</dbReference>
<dbReference type="EMBL" id="FTOU01000008">
    <property type="protein sequence ID" value="SIS90564.1"/>
    <property type="molecule type" value="Genomic_DNA"/>
</dbReference>
<keyword evidence="7" id="KW-1185">Reference proteome</keyword>
<dbReference type="AlphaFoldDB" id="A0AA46A622"/>
<evidence type="ECO:0000313" key="7">
    <source>
        <dbReference type="Proteomes" id="UP001215549"/>
    </source>
</evidence>